<dbReference type="Gene3D" id="3.20.20.70">
    <property type="entry name" value="Aldolase class I"/>
    <property type="match status" value="1"/>
</dbReference>
<dbReference type="InterPro" id="IPR050073">
    <property type="entry name" value="2-IPM_HCS-like"/>
</dbReference>
<sequence>MTVHSKTNHCKIVDCTIRDGGLVNNWDFSVEFVQDLYESLNAAGVEYMEIGYKNSPKLLKSEGTEGPWRFLDDDFLRTVIKEKKHTKLSALVDVGRVDEADVLMRSDSMLDLIRVACYARDTAKAIELATLFHERGYETTINIMALSGVMDNELNEALAMINESPIDVVYIVDSFGSLDPDDMRFLVEKFQRTLKNKRLGVHTHNNLQLAFANTLTAAQLGVELLDASVYGMGRAAGNTPTELLLAKLTRPEYSLRPVLGMIEKHMLKLREKEEWGYLIPDMVTGTLDEHPRSAMAWRASEKRDQFTDFYDKMTTPEVFHGK</sequence>
<dbReference type="GO" id="GO:0003852">
    <property type="term" value="F:2-isopropylmalate synthase activity"/>
    <property type="evidence" value="ECO:0007669"/>
    <property type="project" value="TreeGrafter"/>
</dbReference>
<dbReference type="PANTHER" id="PTHR10277">
    <property type="entry name" value="HOMOCITRATE SYNTHASE-RELATED"/>
    <property type="match status" value="1"/>
</dbReference>
<dbReference type="Proteomes" id="UP000256869">
    <property type="component" value="Unassembled WGS sequence"/>
</dbReference>
<gene>
    <name evidence="3" type="ORF">DFP95_10364</name>
</gene>
<feature type="domain" description="Pyruvate carboxyltransferase" evidence="2">
    <location>
        <begin position="10"/>
        <end position="263"/>
    </location>
</feature>
<proteinExistence type="predicted"/>
<dbReference type="AlphaFoldDB" id="A0A3D9IPW7"/>
<protein>
    <submittedName>
        <fullName evidence="3">4-hydroxy 2-oxovalerate aldolase</fullName>
    </submittedName>
</protein>
<dbReference type="PROSITE" id="PS50991">
    <property type="entry name" value="PYR_CT"/>
    <property type="match status" value="1"/>
</dbReference>
<evidence type="ECO:0000313" key="4">
    <source>
        <dbReference type="Proteomes" id="UP000256869"/>
    </source>
</evidence>
<evidence type="ECO:0000259" key="2">
    <source>
        <dbReference type="PROSITE" id="PS50991"/>
    </source>
</evidence>
<evidence type="ECO:0000313" key="3">
    <source>
        <dbReference type="EMBL" id="RED63824.1"/>
    </source>
</evidence>
<dbReference type="PANTHER" id="PTHR10277:SF9">
    <property type="entry name" value="2-ISOPROPYLMALATE SYNTHASE 1, CHLOROPLASTIC-RELATED"/>
    <property type="match status" value="1"/>
</dbReference>
<dbReference type="SUPFAM" id="SSF51569">
    <property type="entry name" value="Aldolase"/>
    <property type="match status" value="1"/>
</dbReference>
<comment type="caution">
    <text evidence="3">The sequence shown here is derived from an EMBL/GenBank/DDBJ whole genome shotgun (WGS) entry which is preliminary data.</text>
</comment>
<dbReference type="GO" id="GO:0009098">
    <property type="term" value="P:L-leucine biosynthetic process"/>
    <property type="evidence" value="ECO:0007669"/>
    <property type="project" value="TreeGrafter"/>
</dbReference>
<evidence type="ECO:0000256" key="1">
    <source>
        <dbReference type="ARBA" id="ARBA00023211"/>
    </source>
</evidence>
<dbReference type="RefSeq" id="WP_115991939.1">
    <property type="nucleotide sequence ID" value="NZ_QRDY01000003.1"/>
</dbReference>
<accession>A0A3D9IPW7</accession>
<keyword evidence="1" id="KW-0464">Manganese</keyword>
<organism evidence="3 4">
    <name type="scientific">Cohnella lupini</name>
    <dbReference type="NCBI Taxonomy" id="1294267"/>
    <lineage>
        <taxon>Bacteria</taxon>
        <taxon>Bacillati</taxon>
        <taxon>Bacillota</taxon>
        <taxon>Bacilli</taxon>
        <taxon>Bacillales</taxon>
        <taxon>Paenibacillaceae</taxon>
        <taxon>Cohnella</taxon>
    </lineage>
</organism>
<keyword evidence="4" id="KW-1185">Reference proteome</keyword>
<name>A0A3D9IPW7_9BACL</name>
<dbReference type="Pfam" id="PF00682">
    <property type="entry name" value="HMGL-like"/>
    <property type="match status" value="1"/>
</dbReference>
<dbReference type="EMBL" id="QRDY01000003">
    <property type="protein sequence ID" value="RED63824.1"/>
    <property type="molecule type" value="Genomic_DNA"/>
</dbReference>
<dbReference type="InterPro" id="IPR000891">
    <property type="entry name" value="PYR_CT"/>
</dbReference>
<reference evidence="3 4" key="1">
    <citation type="submission" date="2018-07" db="EMBL/GenBank/DDBJ databases">
        <title>Genomic Encyclopedia of Type Strains, Phase III (KMG-III): the genomes of soil and plant-associated and newly described type strains.</title>
        <authorList>
            <person name="Whitman W."/>
        </authorList>
    </citation>
    <scope>NUCLEOTIDE SEQUENCE [LARGE SCALE GENOMIC DNA]</scope>
    <source>
        <strain evidence="3 4">CECT 8236</strain>
    </source>
</reference>
<dbReference type="CDD" id="cd07944">
    <property type="entry name" value="DRE_TIM_HOA_like"/>
    <property type="match status" value="1"/>
</dbReference>
<dbReference type="OrthoDB" id="9804858at2"/>
<dbReference type="InterPro" id="IPR013785">
    <property type="entry name" value="Aldolase_TIM"/>
</dbReference>